<name>A0A6J1D315_MOMCH</name>
<keyword evidence="2" id="KW-1133">Transmembrane helix</keyword>
<proteinExistence type="predicted"/>
<dbReference type="PANTHER" id="PTHR34364">
    <property type="entry name" value="WAS/WASL-INTERACTING FAMILY PROTEIN"/>
    <property type="match status" value="1"/>
</dbReference>
<protein>
    <submittedName>
        <fullName evidence="4">Uncharacterized protein LOC111016544</fullName>
    </submittedName>
</protein>
<feature type="transmembrane region" description="Helical" evidence="2">
    <location>
        <begin position="30"/>
        <end position="48"/>
    </location>
</feature>
<feature type="region of interest" description="Disordered" evidence="1">
    <location>
        <begin position="1"/>
        <end position="20"/>
    </location>
</feature>
<dbReference type="GeneID" id="111016544"/>
<evidence type="ECO:0000313" key="4">
    <source>
        <dbReference type="RefSeq" id="XP_022147677.1"/>
    </source>
</evidence>
<sequence>MTDPRAPLPSSSSPPPPLPPNDLLPRRFKVIWRVLLISNFALAAYMFANARKKDLGRMEKDPVEKHSDGEVMTNIPSTLMVDTTAIAAENISEDHQREPFQWMFGKKR</sequence>
<dbReference type="PANTHER" id="PTHR34364:SF1">
    <property type="entry name" value="WAS_WASL-INTERACTING FAMILY PROTEIN"/>
    <property type="match status" value="1"/>
</dbReference>
<keyword evidence="2" id="KW-0472">Membrane</keyword>
<keyword evidence="3" id="KW-1185">Reference proteome</keyword>
<reference evidence="4" key="1">
    <citation type="submission" date="2025-08" db="UniProtKB">
        <authorList>
            <consortium name="RefSeq"/>
        </authorList>
    </citation>
    <scope>IDENTIFICATION</scope>
    <source>
        <strain evidence="4">OHB3-1</strain>
    </source>
</reference>
<evidence type="ECO:0000256" key="1">
    <source>
        <dbReference type="SAM" id="MobiDB-lite"/>
    </source>
</evidence>
<dbReference type="Proteomes" id="UP000504603">
    <property type="component" value="Unplaced"/>
</dbReference>
<dbReference type="KEGG" id="mcha:111016544"/>
<dbReference type="RefSeq" id="XP_022147677.1">
    <property type="nucleotide sequence ID" value="XM_022291985.1"/>
</dbReference>
<accession>A0A6J1D315</accession>
<dbReference type="AlphaFoldDB" id="A0A6J1D315"/>
<evidence type="ECO:0000313" key="3">
    <source>
        <dbReference type="Proteomes" id="UP000504603"/>
    </source>
</evidence>
<evidence type="ECO:0000256" key="2">
    <source>
        <dbReference type="SAM" id="Phobius"/>
    </source>
</evidence>
<gene>
    <name evidence="4" type="primary">LOC111016544</name>
</gene>
<organism evidence="3 4">
    <name type="scientific">Momordica charantia</name>
    <name type="common">Bitter gourd</name>
    <name type="synonym">Balsam pear</name>
    <dbReference type="NCBI Taxonomy" id="3673"/>
    <lineage>
        <taxon>Eukaryota</taxon>
        <taxon>Viridiplantae</taxon>
        <taxon>Streptophyta</taxon>
        <taxon>Embryophyta</taxon>
        <taxon>Tracheophyta</taxon>
        <taxon>Spermatophyta</taxon>
        <taxon>Magnoliopsida</taxon>
        <taxon>eudicotyledons</taxon>
        <taxon>Gunneridae</taxon>
        <taxon>Pentapetalae</taxon>
        <taxon>rosids</taxon>
        <taxon>fabids</taxon>
        <taxon>Cucurbitales</taxon>
        <taxon>Cucurbitaceae</taxon>
        <taxon>Momordiceae</taxon>
        <taxon>Momordica</taxon>
    </lineage>
</organism>
<dbReference type="OrthoDB" id="1907935at2759"/>
<keyword evidence="2" id="KW-0812">Transmembrane</keyword>